<dbReference type="EMBL" id="BK014664">
    <property type="protein sequence ID" value="DAD66899.1"/>
    <property type="molecule type" value="Genomic_DNA"/>
</dbReference>
<organism evidence="1">
    <name type="scientific">Siphoviridae sp. ctv2R2</name>
    <dbReference type="NCBI Taxonomy" id="2823609"/>
    <lineage>
        <taxon>Viruses</taxon>
        <taxon>Duplodnaviria</taxon>
        <taxon>Heunggongvirae</taxon>
        <taxon>Uroviricota</taxon>
        <taxon>Caudoviricetes</taxon>
    </lineage>
</organism>
<reference evidence="1" key="1">
    <citation type="journal article" date="2021" name="Proc. Natl. Acad. Sci. U.S.A.">
        <title>A Catalog of Tens of Thousands of Viruses from Human Metagenomes Reveals Hidden Associations with Chronic Diseases.</title>
        <authorList>
            <person name="Tisza M.J."/>
            <person name="Buck C.B."/>
        </authorList>
    </citation>
    <scope>NUCLEOTIDE SEQUENCE</scope>
    <source>
        <strain evidence="1">Ctv2R2</strain>
    </source>
</reference>
<name>A0A8S5LAC1_9CAUD</name>
<accession>A0A8S5LAC1</accession>
<evidence type="ECO:0000313" key="1">
    <source>
        <dbReference type="EMBL" id="DAD66899.1"/>
    </source>
</evidence>
<proteinExistence type="predicted"/>
<sequence length="112" mass="12524">MKYPCLILKSMCKTEIHLEIEQEGRNVYGEPLEPIIWDGLCNYQDSGKTVLTAEKVLIQLEGCALIPGDIAPELPVVTEGDITVFGITRHIYKGTKCRNPDGTVNYVRLDVM</sequence>
<protein>
    <submittedName>
        <fullName evidence="1">Uncharacterized protein</fullName>
    </submittedName>
</protein>